<gene>
    <name evidence="2" type="ORF">GCM10010911_45110</name>
</gene>
<evidence type="ECO:0000313" key="3">
    <source>
        <dbReference type="Proteomes" id="UP000612456"/>
    </source>
</evidence>
<accession>A0A916Z8N5</accession>
<sequence length="440" mass="49623">MKKIHLLLLLTVLSATLIGCAADSANKDMKKDQPLVDLNAQPQLDLNAQTERYKGLEFKTERDSNGDLVAKPIGLSENNYLLSGGPVIELKGVSYHTIHFFYGEHNAINALVAHDPSTDEVQVKWSDQLSNSNNRWNNAFIRSYNMLIPLDEDHLLFLESELTEEGGQYHLSSYNVVTGTIERLREDFWPLTDDYDYIYKLQWKADEQKLFMQSYLGNVWIFDLKTGKDDIHPLKYRVIPHSTTGAPSLFLSPTLERFVHDDESGQLTFYNNKGIPLHSVPLPSGQHIPSEKIKWNPAGTIAWMDQAEDEQNRILAIDIDYLKIAPQQINFYNPDGLPIGSIQAGSGREGAALEVAGWMDANVAVMKSYTVELQEAEHAGLKVKDVSYYLYDIKNKEKLDTVASIPPSATVTSDHQRSDTDDKGTIIVNDKEITYLKGKY</sequence>
<reference evidence="2" key="2">
    <citation type="submission" date="2020-09" db="EMBL/GenBank/DDBJ databases">
        <authorList>
            <person name="Sun Q."/>
            <person name="Zhou Y."/>
        </authorList>
    </citation>
    <scope>NUCLEOTIDE SEQUENCE</scope>
    <source>
        <strain evidence="2">CGMCC 1.15178</strain>
    </source>
</reference>
<dbReference type="RefSeq" id="WP_229750465.1">
    <property type="nucleotide sequence ID" value="NZ_BMHP01000003.1"/>
</dbReference>
<dbReference type="PROSITE" id="PS51257">
    <property type="entry name" value="PROKAR_LIPOPROTEIN"/>
    <property type="match status" value="1"/>
</dbReference>
<dbReference type="EMBL" id="BMHP01000003">
    <property type="protein sequence ID" value="GGD81977.1"/>
    <property type="molecule type" value="Genomic_DNA"/>
</dbReference>
<feature type="signal peptide" evidence="1">
    <location>
        <begin position="1"/>
        <end position="21"/>
    </location>
</feature>
<comment type="caution">
    <text evidence="2">The sequence shown here is derived from an EMBL/GenBank/DDBJ whole genome shotgun (WGS) entry which is preliminary data.</text>
</comment>
<keyword evidence="1" id="KW-0732">Signal</keyword>
<evidence type="ECO:0008006" key="4">
    <source>
        <dbReference type="Google" id="ProtNLM"/>
    </source>
</evidence>
<organism evidence="2 3">
    <name type="scientific">Paenibacillus nasutitermitis</name>
    <dbReference type="NCBI Taxonomy" id="1652958"/>
    <lineage>
        <taxon>Bacteria</taxon>
        <taxon>Bacillati</taxon>
        <taxon>Bacillota</taxon>
        <taxon>Bacilli</taxon>
        <taxon>Bacillales</taxon>
        <taxon>Paenibacillaceae</taxon>
        <taxon>Paenibacillus</taxon>
    </lineage>
</organism>
<keyword evidence="3" id="KW-1185">Reference proteome</keyword>
<evidence type="ECO:0000313" key="2">
    <source>
        <dbReference type="EMBL" id="GGD81977.1"/>
    </source>
</evidence>
<dbReference type="SUPFAM" id="SSF69322">
    <property type="entry name" value="Tricorn protease domain 2"/>
    <property type="match status" value="1"/>
</dbReference>
<name>A0A916Z8N5_9BACL</name>
<feature type="chain" id="PRO_5039189896" description="Lipoprotein" evidence="1">
    <location>
        <begin position="22"/>
        <end position="440"/>
    </location>
</feature>
<evidence type="ECO:0000256" key="1">
    <source>
        <dbReference type="SAM" id="SignalP"/>
    </source>
</evidence>
<protein>
    <recommendedName>
        <fullName evidence="4">Lipoprotein</fullName>
    </recommendedName>
</protein>
<reference evidence="2" key="1">
    <citation type="journal article" date="2014" name="Int. J. Syst. Evol. Microbiol.">
        <title>Complete genome sequence of Corynebacterium casei LMG S-19264T (=DSM 44701T), isolated from a smear-ripened cheese.</title>
        <authorList>
            <consortium name="US DOE Joint Genome Institute (JGI-PGF)"/>
            <person name="Walter F."/>
            <person name="Albersmeier A."/>
            <person name="Kalinowski J."/>
            <person name="Ruckert C."/>
        </authorList>
    </citation>
    <scope>NUCLEOTIDE SEQUENCE</scope>
    <source>
        <strain evidence="2">CGMCC 1.15178</strain>
    </source>
</reference>
<dbReference type="AlphaFoldDB" id="A0A916Z8N5"/>
<dbReference type="Proteomes" id="UP000612456">
    <property type="component" value="Unassembled WGS sequence"/>
</dbReference>
<proteinExistence type="predicted"/>